<dbReference type="PANTHER" id="PTHR30231">
    <property type="entry name" value="DNA POLYMERASE III SUBUNIT EPSILON"/>
    <property type="match status" value="1"/>
</dbReference>
<evidence type="ECO:0000256" key="2">
    <source>
        <dbReference type="ARBA" id="ARBA00022801"/>
    </source>
</evidence>
<keyword evidence="5" id="KW-0548">Nucleotidyltransferase</keyword>
<dbReference type="InterPro" id="IPR036397">
    <property type="entry name" value="RNaseH_sf"/>
</dbReference>
<dbReference type="GO" id="GO:0008408">
    <property type="term" value="F:3'-5' exonuclease activity"/>
    <property type="evidence" value="ECO:0007669"/>
    <property type="project" value="TreeGrafter"/>
</dbReference>
<dbReference type="SUPFAM" id="SSF53098">
    <property type="entry name" value="Ribonuclease H-like"/>
    <property type="match status" value="1"/>
</dbReference>
<proteinExistence type="predicted"/>
<dbReference type="AlphaFoldDB" id="A0A238JXB5"/>
<dbReference type="SMART" id="SM00479">
    <property type="entry name" value="EXOIII"/>
    <property type="match status" value="1"/>
</dbReference>
<gene>
    <name evidence="5" type="primary">dnaQ_1</name>
    <name evidence="5" type="ORF">COL8621_01745</name>
</gene>
<keyword evidence="2" id="KW-0378">Hydrolase</keyword>
<dbReference type="RefSeq" id="WP_093966991.1">
    <property type="nucleotide sequence ID" value="NZ_FXYE01000001.1"/>
</dbReference>
<organism evidence="5 6">
    <name type="scientific">Actibacterium lipolyticum</name>
    <dbReference type="NCBI Taxonomy" id="1524263"/>
    <lineage>
        <taxon>Bacteria</taxon>
        <taxon>Pseudomonadati</taxon>
        <taxon>Pseudomonadota</taxon>
        <taxon>Alphaproteobacteria</taxon>
        <taxon>Rhodobacterales</taxon>
        <taxon>Roseobacteraceae</taxon>
        <taxon>Actibacterium</taxon>
    </lineage>
</organism>
<dbReference type="GO" id="GO:0003887">
    <property type="term" value="F:DNA-directed DNA polymerase activity"/>
    <property type="evidence" value="ECO:0007669"/>
    <property type="project" value="UniProtKB-EC"/>
</dbReference>
<feature type="domain" description="Exonuclease" evidence="4">
    <location>
        <begin position="3"/>
        <end position="172"/>
    </location>
</feature>
<protein>
    <submittedName>
        <fullName evidence="5">DNA polymerase III subunit epsilon</fullName>
        <ecNumber evidence="5">2.7.7.7</ecNumber>
    </submittedName>
</protein>
<keyword evidence="1" id="KW-0540">Nuclease</keyword>
<reference evidence="6" key="1">
    <citation type="submission" date="2017-05" db="EMBL/GenBank/DDBJ databases">
        <authorList>
            <person name="Rodrigo-Torres L."/>
            <person name="Arahal R. D."/>
            <person name="Lucena T."/>
        </authorList>
    </citation>
    <scope>NUCLEOTIDE SEQUENCE [LARGE SCALE GENOMIC DNA]</scope>
    <source>
        <strain evidence="6">CECT 8621</strain>
    </source>
</reference>
<name>A0A238JXB5_9RHOB</name>
<evidence type="ECO:0000259" key="4">
    <source>
        <dbReference type="SMART" id="SM00479"/>
    </source>
</evidence>
<dbReference type="OrthoDB" id="7822240at2"/>
<dbReference type="EMBL" id="FXYE01000001">
    <property type="protein sequence ID" value="SMX35290.1"/>
    <property type="molecule type" value="Genomic_DNA"/>
</dbReference>
<keyword evidence="3" id="KW-0269">Exonuclease</keyword>
<dbReference type="InterPro" id="IPR013520">
    <property type="entry name" value="Ribonucl_H"/>
</dbReference>
<dbReference type="Proteomes" id="UP000202922">
    <property type="component" value="Unassembled WGS sequence"/>
</dbReference>
<dbReference type="EC" id="2.7.7.7" evidence="5"/>
<accession>A0A238JXB5</accession>
<dbReference type="GO" id="GO:0003676">
    <property type="term" value="F:nucleic acid binding"/>
    <property type="evidence" value="ECO:0007669"/>
    <property type="project" value="InterPro"/>
</dbReference>
<evidence type="ECO:0000256" key="3">
    <source>
        <dbReference type="ARBA" id="ARBA00022839"/>
    </source>
</evidence>
<keyword evidence="6" id="KW-1185">Reference proteome</keyword>
<dbReference type="Gene3D" id="3.30.420.10">
    <property type="entry name" value="Ribonuclease H-like superfamily/Ribonuclease H"/>
    <property type="match status" value="1"/>
</dbReference>
<dbReference type="InterPro" id="IPR012337">
    <property type="entry name" value="RNaseH-like_sf"/>
</dbReference>
<sequence>MKRMWAVDVEGNGATPPEIIELGIVEMDGLRLTGRVKHWQFRPELEITPIVSRIHGITNEDVADAPPFDDVVDDILLWLEEAPIVGHNVRVELESLSKVLPGWKPAAAYDTLKVARRLLPYQEKFGLEPLGEALGLKDAASKAVGGGAAHSAPYDAAMSAILLERLLTPLSVTERDSVLMDADIINVRQGSLL</sequence>
<dbReference type="CDD" id="cd06127">
    <property type="entry name" value="DEDDh"/>
    <property type="match status" value="1"/>
</dbReference>
<evidence type="ECO:0000256" key="1">
    <source>
        <dbReference type="ARBA" id="ARBA00022722"/>
    </source>
</evidence>
<keyword evidence="5" id="KW-0808">Transferase</keyword>
<evidence type="ECO:0000313" key="6">
    <source>
        <dbReference type="Proteomes" id="UP000202922"/>
    </source>
</evidence>
<dbReference type="Pfam" id="PF00929">
    <property type="entry name" value="RNase_T"/>
    <property type="match status" value="1"/>
</dbReference>
<evidence type="ECO:0000313" key="5">
    <source>
        <dbReference type="EMBL" id="SMX35290.1"/>
    </source>
</evidence>
<dbReference type="PANTHER" id="PTHR30231:SF4">
    <property type="entry name" value="PROTEIN NEN2"/>
    <property type="match status" value="1"/>
</dbReference>